<dbReference type="AlphaFoldDB" id="A0A9P5NDD1"/>
<feature type="domain" description="DUF6533" evidence="2">
    <location>
        <begin position="2"/>
        <end position="32"/>
    </location>
</feature>
<keyword evidence="1" id="KW-0472">Membrane</keyword>
<dbReference type="OrthoDB" id="3350812at2759"/>
<keyword evidence="4" id="KW-1185">Reference proteome</keyword>
<keyword evidence="1" id="KW-1133">Transmembrane helix</keyword>
<comment type="caution">
    <text evidence="3">The sequence shown here is derived from an EMBL/GenBank/DDBJ whole genome shotgun (WGS) entry which is preliminary data.</text>
</comment>
<organism evidence="3 4">
    <name type="scientific">Gymnopilus junonius</name>
    <name type="common">Spectacular rustgill mushroom</name>
    <name type="synonym">Gymnopilus spectabilis subsp. junonius</name>
    <dbReference type="NCBI Taxonomy" id="109634"/>
    <lineage>
        <taxon>Eukaryota</taxon>
        <taxon>Fungi</taxon>
        <taxon>Dikarya</taxon>
        <taxon>Basidiomycota</taxon>
        <taxon>Agaricomycotina</taxon>
        <taxon>Agaricomycetes</taxon>
        <taxon>Agaricomycetidae</taxon>
        <taxon>Agaricales</taxon>
        <taxon>Agaricineae</taxon>
        <taxon>Hymenogastraceae</taxon>
        <taxon>Gymnopilus</taxon>
    </lineage>
</organism>
<evidence type="ECO:0000313" key="4">
    <source>
        <dbReference type="Proteomes" id="UP000724874"/>
    </source>
</evidence>
<reference evidence="3" key="1">
    <citation type="submission" date="2020-11" db="EMBL/GenBank/DDBJ databases">
        <authorList>
            <consortium name="DOE Joint Genome Institute"/>
            <person name="Ahrendt S."/>
            <person name="Riley R."/>
            <person name="Andreopoulos W."/>
            <person name="LaButti K."/>
            <person name="Pangilinan J."/>
            <person name="Ruiz-duenas F.J."/>
            <person name="Barrasa J.M."/>
            <person name="Sanchez-Garcia M."/>
            <person name="Camarero S."/>
            <person name="Miyauchi S."/>
            <person name="Serrano A."/>
            <person name="Linde D."/>
            <person name="Babiker R."/>
            <person name="Drula E."/>
            <person name="Ayuso-Fernandez I."/>
            <person name="Pacheco R."/>
            <person name="Padilla G."/>
            <person name="Ferreira P."/>
            <person name="Barriuso J."/>
            <person name="Kellner H."/>
            <person name="Castanera R."/>
            <person name="Alfaro M."/>
            <person name="Ramirez L."/>
            <person name="Pisabarro A.G."/>
            <person name="Kuo A."/>
            <person name="Tritt A."/>
            <person name="Lipzen A."/>
            <person name="He G."/>
            <person name="Yan M."/>
            <person name="Ng V."/>
            <person name="Cullen D."/>
            <person name="Martin F."/>
            <person name="Rosso M.-N."/>
            <person name="Henrissat B."/>
            <person name="Hibbett D."/>
            <person name="Martinez A.T."/>
            <person name="Grigoriev I.V."/>
        </authorList>
    </citation>
    <scope>NUCLEOTIDE SEQUENCE</scope>
    <source>
        <strain evidence="3">AH 44721</strain>
    </source>
</reference>
<sequence length="275" mass="31689">MLTLRMEVDLVWSSKWNFMKVLYFLQRYLPFIDTVGLVLCHQLRMNISVSACRRVYYASGYIIVIGFILSEMILTLRAWAVCHCDLRLMIFLPVLFTAFWSADFAFITLFLRSLKLAPKPYPGFSGCFVVQANDMLILCWAVLMAWDAITLLIMTIVGYKAYKTGGRTALLDVVYRDGMIYYFYIFSLSAINIIVVKTLPPEYENLLTSTERCLHSVLTSRVLLNIRAYTVQRRCADSLTDLDVDFELDNELQNSLQMEPTPQIEALTIKNEQVV</sequence>
<dbReference type="InterPro" id="IPR045340">
    <property type="entry name" value="DUF6533"/>
</dbReference>
<accession>A0A9P5NDD1</accession>
<evidence type="ECO:0000259" key="2">
    <source>
        <dbReference type="Pfam" id="PF20151"/>
    </source>
</evidence>
<dbReference type="Proteomes" id="UP000724874">
    <property type="component" value="Unassembled WGS sequence"/>
</dbReference>
<protein>
    <recommendedName>
        <fullName evidence="2">DUF6533 domain-containing protein</fullName>
    </recommendedName>
</protein>
<dbReference type="Pfam" id="PF20151">
    <property type="entry name" value="DUF6533"/>
    <property type="match status" value="1"/>
</dbReference>
<feature type="transmembrane region" description="Helical" evidence="1">
    <location>
        <begin position="55"/>
        <end position="76"/>
    </location>
</feature>
<dbReference type="EMBL" id="JADNYJ010000161">
    <property type="protein sequence ID" value="KAF8878161.1"/>
    <property type="molecule type" value="Genomic_DNA"/>
</dbReference>
<feature type="transmembrane region" description="Helical" evidence="1">
    <location>
        <begin position="135"/>
        <end position="159"/>
    </location>
</feature>
<evidence type="ECO:0000313" key="3">
    <source>
        <dbReference type="EMBL" id="KAF8878161.1"/>
    </source>
</evidence>
<proteinExistence type="predicted"/>
<feature type="transmembrane region" description="Helical" evidence="1">
    <location>
        <begin position="179"/>
        <end position="199"/>
    </location>
</feature>
<gene>
    <name evidence="3" type="ORF">CPB84DRAFT_350371</name>
</gene>
<evidence type="ECO:0000256" key="1">
    <source>
        <dbReference type="SAM" id="Phobius"/>
    </source>
</evidence>
<name>A0A9P5NDD1_GYMJU</name>
<feature type="transmembrane region" description="Helical" evidence="1">
    <location>
        <begin position="88"/>
        <end position="114"/>
    </location>
</feature>
<keyword evidence="1" id="KW-0812">Transmembrane</keyword>